<dbReference type="RefSeq" id="WP_013842758.1">
    <property type="nucleotide sequence ID" value="NC_015589.1"/>
</dbReference>
<evidence type="ECO:0000313" key="1">
    <source>
        <dbReference type="EMBL" id="AEG61005.1"/>
    </source>
</evidence>
<dbReference type="HOGENOM" id="CLU_1335745_0_0_9"/>
<evidence type="ECO:0000313" key="2">
    <source>
        <dbReference type="Proteomes" id="UP000009234"/>
    </source>
</evidence>
<organism evidence="1 2">
    <name type="scientific">Desulforamulus ruminis (strain ATCC 23193 / DSM 2154 / NCIMB 8452 / DL)</name>
    <name type="common">Desulfotomaculum ruminis</name>
    <dbReference type="NCBI Taxonomy" id="696281"/>
    <lineage>
        <taxon>Bacteria</taxon>
        <taxon>Bacillati</taxon>
        <taxon>Bacillota</taxon>
        <taxon>Clostridia</taxon>
        <taxon>Eubacteriales</taxon>
        <taxon>Peptococcaceae</taxon>
        <taxon>Desulforamulus</taxon>
    </lineage>
</organism>
<dbReference type="Proteomes" id="UP000009234">
    <property type="component" value="Chromosome"/>
</dbReference>
<name>F6DRY1_DESRL</name>
<proteinExistence type="predicted"/>
<reference evidence="1 2" key="2">
    <citation type="journal article" date="2012" name="Stand. Genomic Sci.">
        <title>Complete genome sequence of the sulfate-reducing firmicute Desulfotomaculum ruminis type strain (DL(T)).</title>
        <authorList>
            <person name="Spring S."/>
            <person name="Visser M."/>
            <person name="Lu M."/>
            <person name="Copeland A."/>
            <person name="Lapidus A."/>
            <person name="Lucas S."/>
            <person name="Cheng J.F."/>
            <person name="Han C."/>
            <person name="Tapia R."/>
            <person name="Goodwin L.A."/>
            <person name="Pitluck S."/>
            <person name="Ivanova N."/>
            <person name="Land M."/>
            <person name="Hauser L."/>
            <person name="Larimer F."/>
            <person name="Rohde M."/>
            <person name="Goker M."/>
            <person name="Detter J.C."/>
            <person name="Kyrpides N.C."/>
            <person name="Woyke T."/>
            <person name="Schaap P.J."/>
            <person name="Plugge C.M."/>
            <person name="Muyzer G."/>
            <person name="Kuever J."/>
            <person name="Pereira I.A."/>
            <person name="Parshina S.N."/>
            <person name="Bernier-Latmani R."/>
            <person name="Stams A.J."/>
            <person name="Klenk H.P."/>
        </authorList>
    </citation>
    <scope>NUCLEOTIDE SEQUENCE [LARGE SCALE GENOMIC DNA]</scope>
    <source>
        <strain evidence="2">ATCC 23193 / DSM 2154 / NCIB 8452 / DL</strain>
    </source>
</reference>
<reference evidence="2" key="1">
    <citation type="submission" date="2011-05" db="EMBL/GenBank/DDBJ databases">
        <title>Complete sequence of Desulfotomaculum ruminis DSM 2154.</title>
        <authorList>
            <person name="Lucas S."/>
            <person name="Copeland A."/>
            <person name="Lapidus A."/>
            <person name="Cheng J.-F."/>
            <person name="Goodwin L."/>
            <person name="Pitluck S."/>
            <person name="Lu M."/>
            <person name="Detter J.C."/>
            <person name="Han C."/>
            <person name="Tapia R."/>
            <person name="Land M."/>
            <person name="Hauser L."/>
            <person name="Kyrpides N."/>
            <person name="Ivanova N."/>
            <person name="Mikhailova N."/>
            <person name="Pagani I."/>
            <person name="Stams A.J.M."/>
            <person name="Plugge C.M."/>
            <person name="Muyzer G."/>
            <person name="Kuever J."/>
            <person name="Parshina S.N."/>
            <person name="Ivanova A.E."/>
            <person name="Nazina T.N."/>
            <person name="Brambilla E."/>
            <person name="Spring S."/>
            <person name="Klenk H.-P."/>
            <person name="Woyke T."/>
        </authorList>
    </citation>
    <scope>NUCLEOTIDE SEQUENCE [LARGE SCALE GENOMIC DNA]</scope>
    <source>
        <strain evidence="2">ATCC 23193 / DSM 2154 / NCIB 8452 / DL</strain>
    </source>
</reference>
<dbReference type="AlphaFoldDB" id="F6DRY1"/>
<dbReference type="OrthoDB" id="1786022at2"/>
<accession>F6DRY1</accession>
<dbReference type="KEGG" id="dru:Desru_2791"/>
<protein>
    <submittedName>
        <fullName evidence="1">Uncharacterized protein</fullName>
    </submittedName>
</protein>
<gene>
    <name evidence="1" type="ordered locus">Desru_2791</name>
</gene>
<sequence>MKKALINPYEVKMINSNVADEPVPGVQVSFYVNNELSTAYVSDQFLTISRREIDRVVLGKLKYLLFKAPDRDLTKTIYILTDSIPQIDFWPKVTNGELELWKAYKKVSLYHSPETIQDHLLKCLFEQEKYEPGMAISVANLAAKMNTGRDVLKSEIQTLEEIEMIQRSGEKFFVHASDWIKLTQAGDRYVDENLIIGCMKVKLTK</sequence>
<dbReference type="EMBL" id="CP002780">
    <property type="protein sequence ID" value="AEG61005.1"/>
    <property type="molecule type" value="Genomic_DNA"/>
</dbReference>
<keyword evidence="2" id="KW-1185">Reference proteome</keyword>